<evidence type="ECO:0000256" key="1">
    <source>
        <dbReference type="SAM" id="MobiDB-lite"/>
    </source>
</evidence>
<proteinExistence type="predicted"/>
<dbReference type="KEGG" id="dov:DSCO28_12110"/>
<evidence type="ECO:0000313" key="2">
    <source>
        <dbReference type="EMBL" id="BBO80645.1"/>
    </source>
</evidence>
<feature type="region of interest" description="Disordered" evidence="1">
    <location>
        <begin position="24"/>
        <end position="58"/>
    </location>
</feature>
<reference evidence="2 3" key="1">
    <citation type="submission" date="2019-11" db="EMBL/GenBank/DDBJ databases">
        <title>Comparative genomics of hydrocarbon-degrading Desulfosarcina strains.</title>
        <authorList>
            <person name="Watanabe M."/>
            <person name="Kojima H."/>
            <person name="Fukui M."/>
        </authorList>
    </citation>
    <scope>NUCLEOTIDE SEQUENCE [LARGE SCALE GENOMIC DNA]</scope>
    <source>
        <strain evidence="2 3">28bB2T</strain>
    </source>
</reference>
<gene>
    <name evidence="2" type="ORF">DSCO28_12110</name>
</gene>
<dbReference type="Proteomes" id="UP000425960">
    <property type="component" value="Chromosome"/>
</dbReference>
<feature type="compositionally biased region" description="Basic and acidic residues" evidence="1">
    <location>
        <begin position="39"/>
        <end position="51"/>
    </location>
</feature>
<dbReference type="EMBL" id="AP021876">
    <property type="protein sequence ID" value="BBO80645.1"/>
    <property type="molecule type" value="Genomic_DNA"/>
</dbReference>
<evidence type="ECO:0000313" key="3">
    <source>
        <dbReference type="Proteomes" id="UP000425960"/>
    </source>
</evidence>
<protein>
    <submittedName>
        <fullName evidence="2">Uncharacterized protein</fullName>
    </submittedName>
</protein>
<sequence>MPLGWIHPEGAFRGKAVQIRCGPATVSGDESRNSSLPDPVRREEAAGRTIHESGNLDG</sequence>
<dbReference type="AlphaFoldDB" id="A0A5K7ZK74"/>
<organism evidence="2 3">
    <name type="scientific">Desulfosarcina ovata subsp. sediminis</name>
    <dbReference type="NCBI Taxonomy" id="885957"/>
    <lineage>
        <taxon>Bacteria</taxon>
        <taxon>Pseudomonadati</taxon>
        <taxon>Thermodesulfobacteriota</taxon>
        <taxon>Desulfobacteria</taxon>
        <taxon>Desulfobacterales</taxon>
        <taxon>Desulfosarcinaceae</taxon>
        <taxon>Desulfosarcina</taxon>
    </lineage>
</organism>
<name>A0A5K7ZK74_9BACT</name>
<accession>A0A5K7ZK74</accession>